<proteinExistence type="predicted"/>
<protein>
    <submittedName>
        <fullName evidence="4">Uncharacterized protein</fullName>
    </submittedName>
</protein>
<sequence length="44" mass="5090">MILYDDALFDRNVIILVVIPSSMMSDLVSSFRLLIPSVMRSQFR</sequence>
<evidence type="ECO:0000313" key="3">
    <source>
        <dbReference type="EMBL" id="KUM45465.1"/>
    </source>
</evidence>
<name>A0A124GMF1_PICGL</name>
<keyword evidence="1" id="KW-0472">Membrane</keyword>
<evidence type="ECO:0000256" key="1">
    <source>
        <dbReference type="SAM" id="Phobius"/>
    </source>
</evidence>
<keyword evidence="1" id="KW-1133">Transmembrane helix</keyword>
<dbReference type="EMBL" id="LKAM01000018">
    <property type="protein sequence ID" value="KUM45465.1"/>
    <property type="molecule type" value="Genomic_DNA"/>
</dbReference>
<dbReference type="EMBL" id="LKAM01000020">
    <property type="protein sequence ID" value="KUM45319.1"/>
    <property type="molecule type" value="Genomic_DNA"/>
</dbReference>
<comment type="caution">
    <text evidence="4">The sequence shown here is derived from an EMBL/GenBank/DDBJ whole genome shotgun (WGS) entry which is preliminary data.</text>
</comment>
<keyword evidence="1" id="KW-0812">Transmembrane</keyword>
<accession>A0A124GMF1</accession>
<dbReference type="AlphaFoldDB" id="A0A124GMF1"/>
<evidence type="ECO:0000313" key="2">
    <source>
        <dbReference type="EMBL" id="KUM45319.1"/>
    </source>
</evidence>
<dbReference type="EMBL" id="LKAM01000018">
    <property type="protein sequence ID" value="KUM45468.1"/>
    <property type="molecule type" value="Genomic_DNA"/>
</dbReference>
<evidence type="ECO:0000313" key="4">
    <source>
        <dbReference type="EMBL" id="KUM45468.1"/>
    </source>
</evidence>
<geneLocation type="mitochondrion" evidence="4"/>
<organism evidence="4">
    <name type="scientific">Picea glauca</name>
    <name type="common">White spruce</name>
    <name type="synonym">Pinus glauca</name>
    <dbReference type="NCBI Taxonomy" id="3330"/>
    <lineage>
        <taxon>Eukaryota</taxon>
        <taxon>Viridiplantae</taxon>
        <taxon>Streptophyta</taxon>
        <taxon>Embryophyta</taxon>
        <taxon>Tracheophyta</taxon>
        <taxon>Spermatophyta</taxon>
        <taxon>Pinopsida</taxon>
        <taxon>Pinidae</taxon>
        <taxon>Conifers I</taxon>
        <taxon>Pinales</taxon>
        <taxon>Pinaceae</taxon>
        <taxon>Picea</taxon>
    </lineage>
</organism>
<feature type="transmembrane region" description="Helical" evidence="1">
    <location>
        <begin position="13"/>
        <end position="35"/>
    </location>
</feature>
<gene>
    <name evidence="3" type="ORF">ABT39_MTgene2567</name>
    <name evidence="4" type="ORF">ABT39_MTgene2570</name>
    <name evidence="2" type="ORF">ABT39_MTgene3392</name>
</gene>
<keyword evidence="4" id="KW-0496">Mitochondrion</keyword>
<reference evidence="4" key="1">
    <citation type="journal article" date="2015" name="Genome Biol. Evol.">
        <title>Organellar Genomes of White Spruce (Picea glauca): Assembly and Annotation.</title>
        <authorList>
            <person name="Jackman S.D."/>
            <person name="Warren R.L."/>
            <person name="Gibb E.A."/>
            <person name="Vandervalk B.P."/>
            <person name="Mohamadi H."/>
            <person name="Chu J."/>
            <person name="Raymond A."/>
            <person name="Pleasance S."/>
            <person name="Coope R."/>
            <person name="Wildung M.R."/>
            <person name="Ritland C.E."/>
            <person name="Bousquet J."/>
            <person name="Jones S.J."/>
            <person name="Bohlmann J."/>
            <person name="Birol I."/>
        </authorList>
    </citation>
    <scope>NUCLEOTIDE SEQUENCE [LARGE SCALE GENOMIC DNA]</scope>
    <source>
        <tissue evidence="4">Flushing bud</tissue>
    </source>
</reference>